<keyword evidence="1" id="KW-1133">Transmembrane helix</keyword>
<evidence type="ECO:0008006" key="4">
    <source>
        <dbReference type="Google" id="ProtNLM"/>
    </source>
</evidence>
<dbReference type="NCBIfam" id="NF041808">
    <property type="entry name" value="daptide_123"/>
    <property type="match status" value="1"/>
</dbReference>
<keyword evidence="1" id="KW-0472">Membrane</keyword>
<feature type="transmembrane region" description="Helical" evidence="1">
    <location>
        <begin position="34"/>
        <end position="62"/>
    </location>
</feature>
<evidence type="ECO:0000256" key="1">
    <source>
        <dbReference type="SAM" id="Phobius"/>
    </source>
</evidence>
<dbReference type="EMBL" id="BAAATR010000001">
    <property type="protein sequence ID" value="GAA2226896.1"/>
    <property type="molecule type" value="Genomic_DNA"/>
</dbReference>
<proteinExistence type="predicted"/>
<comment type="caution">
    <text evidence="2">The sequence shown here is derived from an EMBL/GenBank/DDBJ whole genome shotgun (WGS) entry which is preliminary data.</text>
</comment>
<dbReference type="Proteomes" id="UP001500305">
    <property type="component" value="Unassembled WGS sequence"/>
</dbReference>
<keyword evidence="3" id="KW-1185">Reference proteome</keyword>
<sequence>MQTTNVASSLELEVGMQELELDMQELEGLEAPDFWGGFSVGVTLSGIGVGAYVSLAAASVVIT</sequence>
<protein>
    <recommendedName>
        <fullName evidence="4">Class IIb bacteriocin, lactobin A/cerein 7B family</fullName>
    </recommendedName>
</protein>
<name>A0ABP5Q695_9ACTN</name>
<evidence type="ECO:0000313" key="2">
    <source>
        <dbReference type="EMBL" id="GAA2226896.1"/>
    </source>
</evidence>
<accession>A0ABP5Q695</accession>
<organism evidence="2 3">
    <name type="scientific">Kitasatospora cystarginea</name>
    <dbReference type="NCBI Taxonomy" id="58350"/>
    <lineage>
        <taxon>Bacteria</taxon>
        <taxon>Bacillati</taxon>
        <taxon>Actinomycetota</taxon>
        <taxon>Actinomycetes</taxon>
        <taxon>Kitasatosporales</taxon>
        <taxon>Streptomycetaceae</taxon>
        <taxon>Kitasatospora</taxon>
    </lineage>
</organism>
<reference evidence="3" key="1">
    <citation type="journal article" date="2019" name="Int. J. Syst. Evol. Microbiol.">
        <title>The Global Catalogue of Microorganisms (GCM) 10K type strain sequencing project: providing services to taxonomists for standard genome sequencing and annotation.</title>
        <authorList>
            <consortium name="The Broad Institute Genomics Platform"/>
            <consortium name="The Broad Institute Genome Sequencing Center for Infectious Disease"/>
            <person name="Wu L."/>
            <person name="Ma J."/>
        </authorList>
    </citation>
    <scope>NUCLEOTIDE SEQUENCE [LARGE SCALE GENOMIC DNA]</scope>
    <source>
        <strain evidence="3">JCM 7356</strain>
    </source>
</reference>
<evidence type="ECO:0000313" key="3">
    <source>
        <dbReference type="Proteomes" id="UP001500305"/>
    </source>
</evidence>
<dbReference type="RefSeq" id="WP_344634267.1">
    <property type="nucleotide sequence ID" value="NZ_BAAATR010000001.1"/>
</dbReference>
<gene>
    <name evidence="2" type="ORF">GCM10010430_02660</name>
</gene>
<keyword evidence="1" id="KW-0812">Transmembrane</keyword>